<evidence type="ECO:0000313" key="1">
    <source>
        <dbReference type="EMBL" id="AVJ29731.1"/>
    </source>
</evidence>
<dbReference type="EMBL" id="CP023270">
    <property type="protein sequence ID" value="AVJ29731.1"/>
    <property type="molecule type" value="Genomic_DNA"/>
</dbReference>
<name>A0A2S0ICF9_9BURK</name>
<dbReference type="OrthoDB" id="283948at2"/>
<sequence length="241" mass="25481">MTALIESQILALWEAGRDCHPIDRGLRALAVAMPDVDAASRPVGWRTLALLRLRQATFGPRLAACADCPACGAAMAFDLDVAALLETVSAPPERASAEPMFDAHGAAWRLPSSRDQAQAAMAADSDAALALLLRACRIGAPPNAALPQGAALDDIEARMEALDPAANIELSLRCADCAHAWTVALDADACVWDDISLCARGLLRDVHRLARAYGWTEPQVLALGPARRAAYLELADSEALP</sequence>
<dbReference type="RefSeq" id="WP_105240401.1">
    <property type="nucleotide sequence ID" value="NZ_CP023270.1"/>
</dbReference>
<keyword evidence="2" id="KW-1185">Reference proteome</keyword>
<organism evidence="1 2">
    <name type="scientific">Achromobacter spanius</name>
    <dbReference type="NCBI Taxonomy" id="217203"/>
    <lineage>
        <taxon>Bacteria</taxon>
        <taxon>Pseudomonadati</taxon>
        <taxon>Pseudomonadota</taxon>
        <taxon>Betaproteobacteria</taxon>
        <taxon>Burkholderiales</taxon>
        <taxon>Alcaligenaceae</taxon>
        <taxon>Achromobacter</taxon>
    </lineage>
</organism>
<reference evidence="1 2" key="1">
    <citation type="submission" date="2017-09" db="EMBL/GenBank/DDBJ databases">
        <title>Genomic, metabolic, and phenotypic characteristics of bacterial isolates from the natural microbiome of the model nematode Caenorhabditis elegans.</title>
        <authorList>
            <person name="Zimmermann J."/>
            <person name="Obeng N."/>
            <person name="Yang W."/>
            <person name="Obeng O."/>
            <person name="Kissoyan K."/>
            <person name="Pees B."/>
            <person name="Dirksen P."/>
            <person name="Hoppner M."/>
            <person name="Franke A."/>
            <person name="Rosenstiel P."/>
            <person name="Leippe M."/>
            <person name="Dierking K."/>
            <person name="Kaleta C."/>
            <person name="Schulenburg H."/>
        </authorList>
    </citation>
    <scope>NUCLEOTIDE SEQUENCE [LARGE SCALE GENOMIC DNA]</scope>
    <source>
        <strain evidence="1 2">MYb73</strain>
    </source>
</reference>
<gene>
    <name evidence="1" type="ORF">CLM73_23005</name>
</gene>
<accession>A0A2S0ICF9</accession>
<protein>
    <recommendedName>
        <fullName evidence="3">Phage baseplate protein</fullName>
    </recommendedName>
</protein>
<dbReference type="Proteomes" id="UP000239477">
    <property type="component" value="Chromosome"/>
</dbReference>
<dbReference type="AlphaFoldDB" id="A0A2S0ICF9"/>
<evidence type="ECO:0008006" key="3">
    <source>
        <dbReference type="Google" id="ProtNLM"/>
    </source>
</evidence>
<evidence type="ECO:0000313" key="2">
    <source>
        <dbReference type="Proteomes" id="UP000239477"/>
    </source>
</evidence>
<proteinExistence type="predicted"/>